<dbReference type="InterPro" id="IPR006564">
    <property type="entry name" value="Znf_PMZ"/>
</dbReference>
<dbReference type="InterPro" id="IPR007527">
    <property type="entry name" value="Znf_SWIM"/>
</dbReference>
<keyword evidence="1" id="KW-0479">Metal-binding</keyword>
<feature type="domain" description="SWIM-type" evidence="6">
    <location>
        <begin position="70"/>
        <end position="102"/>
    </location>
</feature>
<dbReference type="SMART" id="SM00575">
    <property type="entry name" value="ZnF_PMZ"/>
    <property type="match status" value="1"/>
</dbReference>
<evidence type="ECO:0000313" key="8">
    <source>
        <dbReference type="Proteomes" id="UP001177003"/>
    </source>
</evidence>
<keyword evidence="8" id="KW-1185">Reference proteome</keyword>
<evidence type="ECO:0000256" key="5">
    <source>
        <dbReference type="SAM" id="MobiDB-lite"/>
    </source>
</evidence>
<name>A0AA35Y648_LACSI</name>
<protein>
    <recommendedName>
        <fullName evidence="6">SWIM-type domain-containing protein</fullName>
    </recommendedName>
</protein>
<evidence type="ECO:0000313" key="7">
    <source>
        <dbReference type="EMBL" id="CAI9262172.1"/>
    </source>
</evidence>
<evidence type="ECO:0000256" key="2">
    <source>
        <dbReference type="ARBA" id="ARBA00022771"/>
    </source>
</evidence>
<feature type="region of interest" description="Disordered" evidence="5">
    <location>
        <begin position="105"/>
        <end position="151"/>
    </location>
</feature>
<evidence type="ECO:0000256" key="4">
    <source>
        <dbReference type="PROSITE-ProRule" id="PRU00325"/>
    </source>
</evidence>
<sequence length="151" mass="17487">MDTTDNLDTIDVELDEFFKKKQRSRCKDEFLDTLTKEALDEYTVPEINLNSYVYASGPNAYEVIYCFPLYGVNLEGIYCTCRLWELSGIPCVHSQTYVEDVPFESQYVPESQPIPSGVDGVYETREEEDDDEDEVDETQEDDDEEDRVDDT</sequence>
<dbReference type="AlphaFoldDB" id="A0AA35Y648"/>
<dbReference type="Pfam" id="PF04434">
    <property type="entry name" value="SWIM"/>
    <property type="match status" value="1"/>
</dbReference>
<keyword evidence="3" id="KW-0862">Zinc</keyword>
<dbReference type="Proteomes" id="UP001177003">
    <property type="component" value="Chromosome 0"/>
</dbReference>
<evidence type="ECO:0000259" key="6">
    <source>
        <dbReference type="PROSITE" id="PS50966"/>
    </source>
</evidence>
<keyword evidence="2 4" id="KW-0863">Zinc-finger</keyword>
<dbReference type="GO" id="GO:0008270">
    <property type="term" value="F:zinc ion binding"/>
    <property type="evidence" value="ECO:0007669"/>
    <property type="project" value="UniProtKB-KW"/>
</dbReference>
<dbReference type="PROSITE" id="PS50966">
    <property type="entry name" value="ZF_SWIM"/>
    <property type="match status" value="1"/>
</dbReference>
<evidence type="ECO:0000256" key="1">
    <source>
        <dbReference type="ARBA" id="ARBA00022723"/>
    </source>
</evidence>
<feature type="compositionally biased region" description="Acidic residues" evidence="5">
    <location>
        <begin position="125"/>
        <end position="151"/>
    </location>
</feature>
<accession>A0AA35Y648</accession>
<gene>
    <name evidence="7" type="ORF">LSALG_LOCUS2923</name>
</gene>
<evidence type="ECO:0000256" key="3">
    <source>
        <dbReference type="ARBA" id="ARBA00022833"/>
    </source>
</evidence>
<dbReference type="EMBL" id="OX465086">
    <property type="protein sequence ID" value="CAI9262172.1"/>
    <property type="molecule type" value="Genomic_DNA"/>
</dbReference>
<reference evidence="7" key="1">
    <citation type="submission" date="2023-04" db="EMBL/GenBank/DDBJ databases">
        <authorList>
            <person name="Vijverberg K."/>
            <person name="Xiong W."/>
            <person name="Schranz E."/>
        </authorList>
    </citation>
    <scope>NUCLEOTIDE SEQUENCE</scope>
</reference>
<organism evidence="7 8">
    <name type="scientific">Lactuca saligna</name>
    <name type="common">Willowleaf lettuce</name>
    <dbReference type="NCBI Taxonomy" id="75948"/>
    <lineage>
        <taxon>Eukaryota</taxon>
        <taxon>Viridiplantae</taxon>
        <taxon>Streptophyta</taxon>
        <taxon>Embryophyta</taxon>
        <taxon>Tracheophyta</taxon>
        <taxon>Spermatophyta</taxon>
        <taxon>Magnoliopsida</taxon>
        <taxon>eudicotyledons</taxon>
        <taxon>Gunneridae</taxon>
        <taxon>Pentapetalae</taxon>
        <taxon>asterids</taxon>
        <taxon>campanulids</taxon>
        <taxon>Asterales</taxon>
        <taxon>Asteraceae</taxon>
        <taxon>Cichorioideae</taxon>
        <taxon>Cichorieae</taxon>
        <taxon>Lactucinae</taxon>
        <taxon>Lactuca</taxon>
    </lineage>
</organism>
<proteinExistence type="predicted"/>